<organism evidence="2 3">
    <name type="scientific">Xenorhabdus koppenhoeferi</name>
    <dbReference type="NCBI Taxonomy" id="351659"/>
    <lineage>
        <taxon>Bacteria</taxon>
        <taxon>Pseudomonadati</taxon>
        <taxon>Pseudomonadota</taxon>
        <taxon>Gammaproteobacteria</taxon>
        <taxon>Enterobacterales</taxon>
        <taxon>Morganellaceae</taxon>
        <taxon>Xenorhabdus</taxon>
    </lineage>
</organism>
<dbReference type="AlphaFoldDB" id="A0A1I7JBZ2"/>
<dbReference type="GO" id="GO:0006313">
    <property type="term" value="P:DNA transposition"/>
    <property type="evidence" value="ECO:0007669"/>
    <property type="project" value="InterPro"/>
</dbReference>
<dbReference type="GO" id="GO:0004803">
    <property type="term" value="F:transposase activity"/>
    <property type="evidence" value="ECO:0007669"/>
    <property type="project" value="InterPro"/>
</dbReference>
<dbReference type="GO" id="GO:0003677">
    <property type="term" value="F:DNA binding"/>
    <property type="evidence" value="ECO:0007669"/>
    <property type="project" value="InterPro"/>
</dbReference>
<evidence type="ECO:0000313" key="2">
    <source>
        <dbReference type="EMBL" id="SFU82747.1"/>
    </source>
</evidence>
<evidence type="ECO:0000259" key="1">
    <source>
        <dbReference type="Pfam" id="PF01609"/>
    </source>
</evidence>
<dbReference type="PANTHER" id="PTHR30007">
    <property type="entry name" value="PHP DOMAIN PROTEIN"/>
    <property type="match status" value="1"/>
</dbReference>
<dbReference type="Proteomes" id="UP000242496">
    <property type="component" value="Unassembled WGS sequence"/>
</dbReference>
<reference evidence="3" key="1">
    <citation type="submission" date="2016-10" db="EMBL/GenBank/DDBJ databases">
        <authorList>
            <person name="Varghese N."/>
            <person name="Submissions S."/>
        </authorList>
    </citation>
    <scope>NUCLEOTIDE SEQUENCE [LARGE SCALE GENOMIC DNA]</scope>
    <source>
        <strain evidence="3">DSM 18168</strain>
    </source>
</reference>
<dbReference type="EMBL" id="FPBJ01000030">
    <property type="protein sequence ID" value="SFU82747.1"/>
    <property type="molecule type" value="Genomic_DNA"/>
</dbReference>
<name>A0A1I7JBZ2_9GAMM</name>
<dbReference type="Pfam" id="PF01609">
    <property type="entry name" value="DDE_Tnp_1"/>
    <property type="match status" value="1"/>
</dbReference>
<dbReference type="InterPro" id="IPR002559">
    <property type="entry name" value="Transposase_11"/>
</dbReference>
<dbReference type="PANTHER" id="PTHR30007:SF0">
    <property type="entry name" value="TRANSPOSASE"/>
    <property type="match status" value="1"/>
</dbReference>
<sequence length="104" mass="11942">MLAAFTTHKNTLTGVKNILADGGYTGVPFADSVSEILGATVEIAKRDELHTFKVIPNRWVVERSFAWLDKCRRLWKNCERYLNTSLQFVNLAFLILLLRRKNSE</sequence>
<protein>
    <submittedName>
        <fullName evidence="2">Transposase</fullName>
    </submittedName>
</protein>
<accession>A0A1I7JBZ2</accession>
<evidence type="ECO:0000313" key="3">
    <source>
        <dbReference type="Proteomes" id="UP000242496"/>
    </source>
</evidence>
<keyword evidence="3" id="KW-1185">Reference proteome</keyword>
<gene>
    <name evidence="2" type="ORF">SAMN05421784_1307</name>
</gene>
<proteinExistence type="predicted"/>
<feature type="domain" description="Transposase IS4-like" evidence="1">
    <location>
        <begin position="15"/>
        <end position="96"/>
    </location>
</feature>